<dbReference type="SMART" id="SM00612">
    <property type="entry name" value="Kelch"/>
    <property type="match status" value="5"/>
</dbReference>
<accession>A0ABR8YZW6</accession>
<dbReference type="SUPFAM" id="SSF117281">
    <property type="entry name" value="Kelch motif"/>
    <property type="match status" value="2"/>
</dbReference>
<feature type="region of interest" description="Disordered" evidence="3">
    <location>
        <begin position="83"/>
        <end position="112"/>
    </location>
</feature>
<feature type="compositionally biased region" description="Polar residues" evidence="3">
    <location>
        <begin position="86"/>
        <end position="107"/>
    </location>
</feature>
<comment type="caution">
    <text evidence="5">The sequence shown here is derived from an EMBL/GenBank/DDBJ whole genome shotgun (WGS) entry which is preliminary data.</text>
</comment>
<evidence type="ECO:0000256" key="1">
    <source>
        <dbReference type="ARBA" id="ARBA00022441"/>
    </source>
</evidence>
<keyword evidence="6" id="KW-1185">Reference proteome</keyword>
<evidence type="ECO:0000313" key="5">
    <source>
        <dbReference type="EMBL" id="MBD8061609.1"/>
    </source>
</evidence>
<keyword evidence="4" id="KW-0732">Signal</keyword>
<dbReference type="InterPro" id="IPR013783">
    <property type="entry name" value="Ig-like_fold"/>
</dbReference>
<protein>
    <submittedName>
        <fullName evidence="5">Uncharacterized protein</fullName>
    </submittedName>
</protein>
<name>A0ABR8YZW6_9MICO</name>
<dbReference type="Gene3D" id="2.60.40.10">
    <property type="entry name" value="Immunoglobulins"/>
    <property type="match status" value="2"/>
</dbReference>
<evidence type="ECO:0000256" key="4">
    <source>
        <dbReference type="SAM" id="SignalP"/>
    </source>
</evidence>
<reference evidence="5 6" key="1">
    <citation type="submission" date="2020-08" db="EMBL/GenBank/DDBJ databases">
        <title>A Genomic Blueprint of the Chicken Gut Microbiome.</title>
        <authorList>
            <person name="Gilroy R."/>
            <person name="Ravi A."/>
            <person name="Getino M."/>
            <person name="Pursley I."/>
            <person name="Horton D.L."/>
            <person name="Alikhan N.-F."/>
            <person name="Baker D."/>
            <person name="Gharbi K."/>
            <person name="Hall N."/>
            <person name="Watson M."/>
            <person name="Adriaenssens E.M."/>
            <person name="Foster-Nyarko E."/>
            <person name="Jarju S."/>
            <person name="Secka A."/>
            <person name="Antonio M."/>
            <person name="Oren A."/>
            <person name="Chaudhuri R."/>
            <person name="La Ragione R.M."/>
            <person name="Hildebrand F."/>
            <person name="Pallen M.J."/>
        </authorList>
    </citation>
    <scope>NUCLEOTIDE SEQUENCE [LARGE SCALE GENOMIC DNA]</scope>
    <source>
        <strain evidence="5 6">Sa1BUA1</strain>
    </source>
</reference>
<gene>
    <name evidence="5" type="ORF">H9624_04630</name>
</gene>
<keyword evidence="1" id="KW-0880">Kelch repeat</keyword>
<dbReference type="PANTHER" id="PTHR46344:SF27">
    <property type="entry name" value="KELCH REPEAT SUPERFAMILY PROTEIN"/>
    <property type="match status" value="1"/>
</dbReference>
<dbReference type="Pfam" id="PF24681">
    <property type="entry name" value="Kelch_KLHDC2_KLHL20_DRC7"/>
    <property type="match status" value="1"/>
</dbReference>
<dbReference type="InterPro" id="IPR011042">
    <property type="entry name" value="6-blade_b-propeller_TolB-like"/>
</dbReference>
<keyword evidence="2" id="KW-0677">Repeat</keyword>
<organism evidence="5 6">
    <name type="scientific">Oceanitalea stevensii</name>
    <dbReference type="NCBI Taxonomy" id="2763072"/>
    <lineage>
        <taxon>Bacteria</taxon>
        <taxon>Bacillati</taxon>
        <taxon>Actinomycetota</taxon>
        <taxon>Actinomycetes</taxon>
        <taxon>Micrococcales</taxon>
        <taxon>Bogoriellaceae</taxon>
        <taxon>Georgenia</taxon>
    </lineage>
</organism>
<dbReference type="Proteomes" id="UP000661894">
    <property type="component" value="Unassembled WGS sequence"/>
</dbReference>
<feature type="signal peptide" evidence="4">
    <location>
        <begin position="1"/>
        <end position="30"/>
    </location>
</feature>
<sequence>MTRTTARSWAAVIALTLLASLLGTLPAASADDPQISFSLEKKRKSPSVLDGATVDGVIHPFLTADTGVTAVSWWLDDPAAAGQPVRTDTTSPFDYAPGSTSHASGSFDTAALPDGEHTITAHVTTGAGVVTRHATFTTDNDVPALFTTSRSAVTLTSVEGGPAASTTVDIGTSDGTPRPFTTTDSADWLTVAPSSGTTPATVSLTAAPGLPVGTHTAEVTLASPDLPSTVVTVTLTVSAAPLEDFTVVHGKDAKRSSPSPLDGAEVSGNIYPLLAPETDVTSTSWWLDDPLMGGAPVRTDGAAPFDFGPGSVAHRAAPLDTTTLADGEHTITVRVTTTDGAQHVSTATFTTSNGSNALAWEQDSLVVEAGDGPQVHTLTLSAGEAGTVASLSSDAPWLSVTSPTVSLPGTVEVRVDPSGLAGGTHTGRLTATADGAVSAVLTVSFLVEAAPGLVVDPGALSVTALVDGAPVEASLVASASDGSALPLTVSGSVPWLAADPSTTATPAQLTVSADPTGLSAGTHTGELVLSSPDLPDVTVPVTLTVQDGSPFQVVTGVDAKRRSPAPLAGRTVSGNIYAFLAQTEGVSSTSWWVDDPERTGAPLRTDSAAPFDLAPGSVAHAAAPFDTSLVPDGEHTVTVAVLTSDGTTRVVHTAFTTVNDTNSLTWAPVTLEVPATEGGQVQERQVALTATAPGTTAQIESTAPWLSATTSQETTPATVDVLVNPAGLSAGVWHGELVATSAGAFTAVLPVTLVVGDPGGCAPVSCELIKVDTPYNLGFRYEAKGIIDVDGVGTGFTTLLPRPDDTEYVRERLEVDLGEGTLDITGSAGSVKENTLDNALGVGFDGPTATTVLTATIAGPPTTTGKYEQAGIWFGYDQDHVDRVALVSTPQGWRVEHVLEVDGTEVARRNSPYLTIPSDVPVELSIRVDPGTRQATGYYRVGDGGQSAVRSFDVPGEFFSFDAAGIDPLIGTRSFGGVFASSRSATKPAEFRFSQFSVTGEHDPADVADFPFDRYSVPVPFPTSMAYGPDGKLYVQSMFGKIYILSFAPDGTVSSTQVVSTLGTRLALGLAVDPASTPSNVIVWAGHSSPSADDGEADSSIVSRLSGPGLSYRSDVVTGLPRSIANHGTNAIHFGSDGRLYIAQGGNTGAGAPNTANTEFGERAEQPLSAALLVADVKAPGFDGDCADPNDIYLSGDCDVTVFASGLRNTYDFVEHSNGHLYGPNNGLGVVGSYPPSPQAPCTGFGDTRPWTQGGHNPGNQNDVLNLIEEGRYYGHPNPARGECVFKDGSYQSTQPSPTYTPPIGDLGANRSANGIIEFGGDAFCGALDQHLLITNYSVGDDITAVTLSADGRSVVRTQSIVGGFTDPLPITQAPDGRIVVGEFAGSGGQITFLTPRDIGCWAQEAPLPVAVLDAGGVAISDALYVVGGKGPDGHSTRAYRYDVPEGTWTRVADLPGPGVENPAVTTDGTRLLVLGGSTAPFSGAVATAWSYDPATDTWSPLPSMPTARGGATAQVVDGQVYVAGGMTADGASTAVVERLDLAGGTWHTAPALATARDNPGSAVADGVLYVFGGRTRLANGQTPAGTLGSMEALHPAAGGGWSPRAPMPTARRTMASGVIDGRIVAVGGEARPDGLPFDATEVYDPATDTWTTLRRQPTARHGAAAGVVDGRLHTVGGAQFAGAAASNVHEVLTLP</sequence>
<dbReference type="InterPro" id="IPR006652">
    <property type="entry name" value="Kelch_1"/>
</dbReference>
<dbReference type="InterPro" id="IPR015915">
    <property type="entry name" value="Kelch-typ_b-propeller"/>
</dbReference>
<dbReference type="Gene3D" id="2.120.10.30">
    <property type="entry name" value="TolB, C-terminal domain"/>
    <property type="match status" value="1"/>
</dbReference>
<dbReference type="Gene3D" id="2.120.10.80">
    <property type="entry name" value="Kelch-type beta propeller"/>
    <property type="match status" value="2"/>
</dbReference>
<dbReference type="PANTHER" id="PTHR46344">
    <property type="entry name" value="OS02G0202900 PROTEIN"/>
    <property type="match status" value="1"/>
</dbReference>
<proteinExistence type="predicted"/>
<dbReference type="Gene3D" id="2.60.120.200">
    <property type="match status" value="1"/>
</dbReference>
<feature type="chain" id="PRO_5045405003" evidence="4">
    <location>
        <begin position="31"/>
        <end position="1696"/>
    </location>
</feature>
<evidence type="ECO:0000256" key="3">
    <source>
        <dbReference type="SAM" id="MobiDB-lite"/>
    </source>
</evidence>
<dbReference type="EMBL" id="JACSPO010000001">
    <property type="protein sequence ID" value="MBD8061609.1"/>
    <property type="molecule type" value="Genomic_DNA"/>
</dbReference>
<evidence type="ECO:0000256" key="2">
    <source>
        <dbReference type="ARBA" id="ARBA00022737"/>
    </source>
</evidence>
<dbReference type="RefSeq" id="WP_251838705.1">
    <property type="nucleotide sequence ID" value="NZ_JACSPO010000001.1"/>
</dbReference>
<dbReference type="SUPFAM" id="SSF63829">
    <property type="entry name" value="Calcium-dependent phosphotriesterase"/>
    <property type="match status" value="1"/>
</dbReference>
<dbReference type="Pfam" id="PF01344">
    <property type="entry name" value="Kelch_1"/>
    <property type="match status" value="1"/>
</dbReference>
<evidence type="ECO:0000313" key="6">
    <source>
        <dbReference type="Proteomes" id="UP000661894"/>
    </source>
</evidence>